<dbReference type="Gene3D" id="2.60.40.1320">
    <property type="entry name" value="SRS domain"/>
    <property type="match status" value="2"/>
</dbReference>
<gene>
    <name evidence="3" type="ORF">BESB_050020</name>
</gene>
<organism evidence="3 4">
    <name type="scientific">Besnoitia besnoiti</name>
    <name type="common">Apicomplexan protozoan</name>
    <dbReference type="NCBI Taxonomy" id="94643"/>
    <lineage>
        <taxon>Eukaryota</taxon>
        <taxon>Sar</taxon>
        <taxon>Alveolata</taxon>
        <taxon>Apicomplexa</taxon>
        <taxon>Conoidasida</taxon>
        <taxon>Coccidia</taxon>
        <taxon>Eucoccidiorida</taxon>
        <taxon>Eimeriorina</taxon>
        <taxon>Sarcocystidae</taxon>
        <taxon>Besnoitia</taxon>
    </lineage>
</organism>
<dbReference type="RefSeq" id="XP_029220819.1">
    <property type="nucleotide sequence ID" value="XM_029363453.1"/>
</dbReference>
<evidence type="ECO:0000256" key="1">
    <source>
        <dbReference type="SAM" id="Phobius"/>
    </source>
</evidence>
<accession>A0A2A9MMK1</accession>
<dbReference type="InterPro" id="IPR036755">
    <property type="entry name" value="SRS_dom_sf"/>
</dbReference>
<dbReference type="InterPro" id="IPR028352">
    <property type="entry name" value="Surface_antig_SAG1"/>
</dbReference>
<feature type="transmembrane region" description="Helical" evidence="1">
    <location>
        <begin position="302"/>
        <end position="321"/>
    </location>
</feature>
<dbReference type="VEuPathDB" id="ToxoDB:BESB_050020"/>
<dbReference type="AlphaFoldDB" id="A0A2A9MMK1"/>
<dbReference type="InterPro" id="IPR007226">
    <property type="entry name" value="SRS_dom"/>
</dbReference>
<dbReference type="GeneID" id="40309932"/>
<dbReference type="GO" id="GO:0016020">
    <property type="term" value="C:membrane"/>
    <property type="evidence" value="ECO:0007669"/>
    <property type="project" value="InterPro"/>
</dbReference>
<keyword evidence="1" id="KW-0472">Membrane</keyword>
<evidence type="ECO:0000313" key="3">
    <source>
        <dbReference type="EMBL" id="PFH36810.1"/>
    </source>
</evidence>
<feature type="domain" description="SRS" evidence="2">
    <location>
        <begin position="16"/>
        <end position="147"/>
    </location>
</feature>
<dbReference type="Pfam" id="PF04092">
    <property type="entry name" value="SAG"/>
    <property type="match status" value="2"/>
</dbReference>
<dbReference type="SUPFAM" id="SSF74877">
    <property type="entry name" value="Major surface antigen p30, SAG1"/>
    <property type="match status" value="2"/>
</dbReference>
<dbReference type="Proteomes" id="UP000224006">
    <property type="component" value="Chromosome III"/>
</dbReference>
<keyword evidence="1" id="KW-1133">Transmembrane helix</keyword>
<dbReference type="KEGG" id="bbes:BESB_050020"/>
<reference evidence="3 4" key="1">
    <citation type="submission" date="2017-09" db="EMBL/GenBank/DDBJ databases">
        <title>Genome sequencing of Besnoitia besnoiti strain Bb-Ger1.</title>
        <authorList>
            <person name="Schares G."/>
            <person name="Venepally P."/>
            <person name="Lorenzi H.A."/>
        </authorList>
    </citation>
    <scope>NUCLEOTIDE SEQUENCE [LARGE SCALE GENOMIC DNA]</scope>
    <source>
        <strain evidence="3 4">Bb-Ger1</strain>
    </source>
</reference>
<proteinExistence type="predicted"/>
<feature type="domain" description="SRS" evidence="2">
    <location>
        <begin position="159"/>
        <end position="287"/>
    </location>
</feature>
<keyword evidence="4" id="KW-1185">Reference proteome</keyword>
<sequence>MAQEGVNISCETAENRTKCTCETGDGNTEPKTVSLSQTDNEFEMYCKSDMKCAPNDLQGSTVCPAAVGNLSSCKGDTRGTNTCLDVKQLLEGAAETVQWKTGNASPPQDKSKVLGVPQENFPYVDGIFSVGCIESNDTEKCRVNVVVKARATTTQDRKVICAYGTDSNQEHQTMTLSPSENSFTLVCGEKGEIVQKNYKETYCPVTEGKEAVTECTKGYKPILPAYEHNWWTGDEKQSFTLTIPKDAFPENDAKMTVQCQKRVEAGETAKAAPAAPSPTVCSVDVTIQGIGSSSAFSPPVHVAGLFGLGVSGVVAILSSLVE</sequence>
<dbReference type="OrthoDB" id="329695at2759"/>
<protein>
    <submittedName>
        <fullName evidence="3">SAG-related sequence</fullName>
    </submittedName>
</protein>
<evidence type="ECO:0000313" key="4">
    <source>
        <dbReference type="Proteomes" id="UP000224006"/>
    </source>
</evidence>
<name>A0A2A9MMK1_BESBE</name>
<evidence type="ECO:0000259" key="2">
    <source>
        <dbReference type="Pfam" id="PF04092"/>
    </source>
</evidence>
<dbReference type="EMBL" id="NWUJ01000003">
    <property type="protein sequence ID" value="PFH36810.1"/>
    <property type="molecule type" value="Genomic_DNA"/>
</dbReference>
<comment type="caution">
    <text evidence="3">The sequence shown here is derived from an EMBL/GenBank/DDBJ whole genome shotgun (WGS) entry which is preliminary data.</text>
</comment>
<keyword evidence="1" id="KW-0812">Transmembrane</keyword>
<dbReference type="PRINTS" id="PR01801">
    <property type="entry name" value="SURFCEANTIGN"/>
</dbReference>